<dbReference type="AlphaFoldDB" id="A0A4W6EJE1"/>
<sequence>RLILSLPLRSNMASSEENLDDYNIYSKLSDEELLQIAVERSLADTHLPPSSSSSSAAPTQTNPKLRQRHTPPPALRPPPAPRPPDISNSANPPTALSQFLYRGFKSSWCFSIFVLRQFSPLQSLIISGDAEALMDLVQRRCSSLMDPNDEGWIALHEAAYYGQLQCVRILIRAHPKSVNRCSLKNQTALLLATERGHISCVDFLLRHGADPNIANKDRETPLFTACEHPDEAIVELLLRSGAQVNYSCSQGGTALHEACRYGRPKLCRLLVEAGANLQTKNIYGIQPFFIAAQHGHVDIIHLLAQKGADINGQAGDGASSLYEACKNGHTSAVEVLLSLKADANRSTKSGLLPLHVAVQNNHTRIVSMLIPVTSRVRIRHSGISPLHIAAEKNRDNILELLIESGFDINAELSEERSRMYEDRRSTALYFSVYNGNLEAAKMLLEAGADPNLDLFNPLLIAVRLGWVDMAMLLLKFGANANAQISTQPSSFPSTILLNMECLPMLKLLLDNGCDARPCFDCPYGQKPHPAVTSSRHAPQRYIQFCEAVSSMSLCRVTGLIISMLLDYVCHVHLCSRLLEVLDSCSEWVPIKLKALPPHPLMQLCRLKIRHVVGVRRLKLLHTLPLPARLIRFLHYDVHCSLT</sequence>
<accession>A0A4W6EJE1</accession>
<feature type="repeat" description="ANK" evidence="4">
    <location>
        <begin position="283"/>
        <end position="315"/>
    </location>
</feature>
<evidence type="ECO:0000313" key="7">
    <source>
        <dbReference type="Ensembl" id="ENSLCAP00010037308.1"/>
    </source>
</evidence>
<dbReference type="GO" id="GO:0035556">
    <property type="term" value="P:intracellular signal transduction"/>
    <property type="evidence" value="ECO:0007669"/>
    <property type="project" value="InterPro"/>
</dbReference>
<dbReference type="PROSITE" id="PS50297">
    <property type="entry name" value="ANK_REP_REGION"/>
    <property type="match status" value="8"/>
</dbReference>
<evidence type="ECO:0000313" key="8">
    <source>
        <dbReference type="Proteomes" id="UP000314980"/>
    </source>
</evidence>
<reference evidence="8" key="1">
    <citation type="submission" date="2015-09" db="EMBL/GenBank/DDBJ databases">
        <authorList>
            <person name="Sai Rama Sridatta P."/>
        </authorList>
    </citation>
    <scope>NUCLEOTIDE SEQUENCE [LARGE SCALE GENOMIC DNA]</scope>
</reference>
<feature type="compositionally biased region" description="Pro residues" evidence="5">
    <location>
        <begin position="70"/>
        <end position="84"/>
    </location>
</feature>
<dbReference type="SUPFAM" id="SSF158235">
    <property type="entry name" value="SOCS box-like"/>
    <property type="match status" value="1"/>
</dbReference>
<proteinExistence type="predicted"/>
<dbReference type="Pfam" id="PF00023">
    <property type="entry name" value="Ank"/>
    <property type="match status" value="1"/>
</dbReference>
<comment type="pathway">
    <text evidence="1">Protein modification; protein ubiquitination.</text>
</comment>
<dbReference type="Pfam" id="PF13637">
    <property type="entry name" value="Ank_4"/>
    <property type="match status" value="1"/>
</dbReference>
<dbReference type="Pfam" id="PF07525">
    <property type="entry name" value="SOCS_box"/>
    <property type="match status" value="1"/>
</dbReference>
<dbReference type="GeneTree" id="ENSGT00940000155490"/>
<dbReference type="PROSITE" id="PS50088">
    <property type="entry name" value="ANK_REPEAT"/>
    <property type="match status" value="9"/>
</dbReference>
<feature type="repeat" description="ANK" evidence="4">
    <location>
        <begin position="184"/>
        <end position="216"/>
    </location>
</feature>
<dbReference type="InterPro" id="IPR001496">
    <property type="entry name" value="SOCS_box"/>
</dbReference>
<dbReference type="Gene3D" id="1.25.40.20">
    <property type="entry name" value="Ankyrin repeat-containing domain"/>
    <property type="match status" value="2"/>
</dbReference>
<feature type="repeat" description="ANK" evidence="4">
    <location>
        <begin position="381"/>
        <end position="413"/>
    </location>
</feature>
<name>A0A4W6EJE1_LATCA</name>
<protein>
    <recommendedName>
        <fullName evidence="6">SOCS box domain-containing protein</fullName>
    </recommendedName>
</protein>
<evidence type="ECO:0000256" key="2">
    <source>
        <dbReference type="ARBA" id="ARBA00022737"/>
    </source>
</evidence>
<dbReference type="PROSITE" id="PS50225">
    <property type="entry name" value="SOCS"/>
    <property type="match status" value="1"/>
</dbReference>
<organism evidence="7 8">
    <name type="scientific">Lates calcarifer</name>
    <name type="common">Barramundi</name>
    <name type="synonym">Holocentrus calcarifer</name>
    <dbReference type="NCBI Taxonomy" id="8187"/>
    <lineage>
        <taxon>Eukaryota</taxon>
        <taxon>Metazoa</taxon>
        <taxon>Chordata</taxon>
        <taxon>Craniata</taxon>
        <taxon>Vertebrata</taxon>
        <taxon>Euteleostomi</taxon>
        <taxon>Actinopterygii</taxon>
        <taxon>Neopterygii</taxon>
        <taxon>Teleostei</taxon>
        <taxon>Neoteleostei</taxon>
        <taxon>Acanthomorphata</taxon>
        <taxon>Carangaria</taxon>
        <taxon>Carangaria incertae sedis</taxon>
        <taxon>Centropomidae</taxon>
        <taxon>Lates</taxon>
    </lineage>
</organism>
<dbReference type="FunFam" id="1.10.750.20:FF:000001">
    <property type="entry name" value="Ankyrin repeat and SOCS box containing 1"/>
    <property type="match status" value="1"/>
</dbReference>
<feature type="repeat" description="ANK" evidence="4">
    <location>
        <begin position="349"/>
        <end position="381"/>
    </location>
</feature>
<feature type="repeat" description="ANK" evidence="4">
    <location>
        <begin position="250"/>
        <end position="282"/>
    </location>
</feature>
<dbReference type="SMART" id="SM00969">
    <property type="entry name" value="SOCS_box"/>
    <property type="match status" value="1"/>
</dbReference>
<dbReference type="Pfam" id="PF12796">
    <property type="entry name" value="Ank_2"/>
    <property type="match status" value="3"/>
</dbReference>
<reference evidence="7" key="3">
    <citation type="submission" date="2025-09" db="UniProtKB">
        <authorList>
            <consortium name="Ensembl"/>
        </authorList>
    </citation>
    <scope>IDENTIFICATION</scope>
</reference>
<keyword evidence="3 4" id="KW-0040">ANK repeat</keyword>
<dbReference type="GO" id="GO:0016567">
    <property type="term" value="P:protein ubiquitination"/>
    <property type="evidence" value="ECO:0007669"/>
    <property type="project" value="UniProtKB-UniPathway"/>
</dbReference>
<keyword evidence="2" id="KW-0677">Repeat</keyword>
<dbReference type="Ensembl" id="ENSLCAT00010038184.1">
    <property type="protein sequence ID" value="ENSLCAP00010037308.1"/>
    <property type="gene ID" value="ENSLCAG00010017456.1"/>
</dbReference>
<dbReference type="InterPro" id="IPR002110">
    <property type="entry name" value="Ankyrin_rpt"/>
</dbReference>
<dbReference type="PANTHER" id="PTHR24161:SF85">
    <property type="entry name" value="PALMITOYLTRANSFERASE HIP14"/>
    <property type="match status" value="1"/>
</dbReference>
<dbReference type="UniPathway" id="UPA00143"/>
<evidence type="ECO:0000256" key="3">
    <source>
        <dbReference type="ARBA" id="ARBA00023043"/>
    </source>
</evidence>
<dbReference type="InParanoid" id="A0A4W6EJE1"/>
<evidence type="ECO:0000256" key="5">
    <source>
        <dbReference type="SAM" id="MobiDB-lite"/>
    </source>
</evidence>
<dbReference type="Proteomes" id="UP000314980">
    <property type="component" value="Unassembled WGS sequence"/>
</dbReference>
<dbReference type="SMART" id="SM00248">
    <property type="entry name" value="ANK"/>
    <property type="match status" value="11"/>
</dbReference>
<keyword evidence="8" id="KW-1185">Reference proteome</keyword>
<dbReference type="SUPFAM" id="SSF48403">
    <property type="entry name" value="Ankyrin repeat"/>
    <property type="match status" value="1"/>
</dbReference>
<feature type="repeat" description="ANK" evidence="4">
    <location>
        <begin position="316"/>
        <end position="348"/>
    </location>
</feature>
<evidence type="ECO:0000256" key="4">
    <source>
        <dbReference type="PROSITE-ProRule" id="PRU00023"/>
    </source>
</evidence>
<dbReference type="Gene3D" id="1.10.750.20">
    <property type="entry name" value="SOCS box"/>
    <property type="match status" value="1"/>
</dbReference>
<feature type="compositionally biased region" description="Low complexity" evidence="5">
    <location>
        <begin position="48"/>
        <end position="58"/>
    </location>
</feature>
<dbReference type="InterPro" id="IPR036036">
    <property type="entry name" value="SOCS_box-like_dom_sf"/>
</dbReference>
<evidence type="ECO:0000259" key="6">
    <source>
        <dbReference type="PROSITE" id="PS50225"/>
    </source>
</evidence>
<feature type="domain" description="SOCS box" evidence="6">
    <location>
        <begin position="589"/>
        <end position="635"/>
    </location>
</feature>
<feature type="repeat" description="ANK" evidence="4">
    <location>
        <begin position="453"/>
        <end position="485"/>
    </location>
</feature>
<reference evidence="7" key="2">
    <citation type="submission" date="2025-08" db="UniProtKB">
        <authorList>
            <consortium name="Ensembl"/>
        </authorList>
    </citation>
    <scope>IDENTIFICATION</scope>
</reference>
<dbReference type="STRING" id="8187.ENSLCAP00010037308"/>
<dbReference type="PANTHER" id="PTHR24161">
    <property type="entry name" value="ANK_REP_REGION DOMAIN-CONTAINING PROTEIN-RELATED"/>
    <property type="match status" value="1"/>
</dbReference>
<feature type="repeat" description="ANK" evidence="4">
    <location>
        <begin position="217"/>
        <end position="249"/>
    </location>
</feature>
<feature type="region of interest" description="Disordered" evidence="5">
    <location>
        <begin position="44"/>
        <end position="91"/>
    </location>
</feature>
<feature type="repeat" description="ANK" evidence="4">
    <location>
        <begin position="423"/>
        <end position="451"/>
    </location>
</feature>
<dbReference type="InterPro" id="IPR036770">
    <property type="entry name" value="Ankyrin_rpt-contain_sf"/>
</dbReference>
<dbReference type="PRINTS" id="PR01415">
    <property type="entry name" value="ANKYRIN"/>
</dbReference>
<evidence type="ECO:0000256" key="1">
    <source>
        <dbReference type="ARBA" id="ARBA00004906"/>
    </source>
</evidence>